<evidence type="ECO:0000256" key="1">
    <source>
        <dbReference type="SAM" id="SignalP"/>
    </source>
</evidence>
<keyword evidence="3" id="KW-1185">Reference proteome</keyword>
<dbReference type="Proteomes" id="UP001363010">
    <property type="component" value="Unassembled WGS sequence"/>
</dbReference>
<reference evidence="2 3" key="1">
    <citation type="submission" date="2024-03" db="EMBL/GenBank/DDBJ databases">
        <title>Novel species of the genus Variovorax.</title>
        <authorList>
            <person name="Liu Q."/>
            <person name="Xin Y.-H."/>
        </authorList>
    </citation>
    <scope>NUCLEOTIDE SEQUENCE [LARGE SCALE GENOMIC DNA]</scope>
    <source>
        <strain evidence="2 3">KACC 18501</strain>
    </source>
</reference>
<feature type="signal peptide" evidence="1">
    <location>
        <begin position="1"/>
        <end position="28"/>
    </location>
</feature>
<accession>A0ABU8VZT4</accession>
<keyword evidence="1" id="KW-0732">Signal</keyword>
<gene>
    <name evidence="2" type="ORF">WKW80_15020</name>
</gene>
<sequence>MKNLKNLILSSVVAFVGLAVLAPSDASAASKKCHWDKKTGRMICKRPSS</sequence>
<organism evidence="2 3">
    <name type="scientific">Variovorax humicola</name>
    <dbReference type="NCBI Taxonomy" id="1769758"/>
    <lineage>
        <taxon>Bacteria</taxon>
        <taxon>Pseudomonadati</taxon>
        <taxon>Pseudomonadota</taxon>
        <taxon>Betaproteobacteria</taxon>
        <taxon>Burkholderiales</taxon>
        <taxon>Comamonadaceae</taxon>
        <taxon>Variovorax</taxon>
    </lineage>
</organism>
<proteinExistence type="predicted"/>
<comment type="caution">
    <text evidence="2">The sequence shown here is derived from an EMBL/GenBank/DDBJ whole genome shotgun (WGS) entry which is preliminary data.</text>
</comment>
<evidence type="ECO:0000313" key="3">
    <source>
        <dbReference type="Proteomes" id="UP001363010"/>
    </source>
</evidence>
<dbReference type="EMBL" id="JBBKZV010000007">
    <property type="protein sequence ID" value="MEJ8823329.1"/>
    <property type="molecule type" value="Genomic_DNA"/>
</dbReference>
<feature type="chain" id="PRO_5046787990" evidence="1">
    <location>
        <begin position="29"/>
        <end position="49"/>
    </location>
</feature>
<evidence type="ECO:0000313" key="2">
    <source>
        <dbReference type="EMBL" id="MEJ8823329.1"/>
    </source>
</evidence>
<protein>
    <submittedName>
        <fullName evidence="2">HHHH-motif protein</fullName>
    </submittedName>
</protein>
<dbReference type="RefSeq" id="WP_340364363.1">
    <property type="nucleotide sequence ID" value="NZ_JBBKZV010000007.1"/>
</dbReference>
<dbReference type="NCBIfam" id="NF040554">
    <property type="entry name" value="mini_HHHH"/>
    <property type="match status" value="1"/>
</dbReference>
<name>A0ABU8VZT4_9BURK</name>